<evidence type="ECO:0000256" key="5">
    <source>
        <dbReference type="SAM" id="Coils"/>
    </source>
</evidence>
<keyword evidence="5" id="KW-0175">Coiled coil</keyword>
<dbReference type="SUPFAM" id="SSF52799">
    <property type="entry name" value="(Phosphotyrosine protein) phosphatases II"/>
    <property type="match status" value="1"/>
</dbReference>
<dbReference type="EMBL" id="AMQM01000992">
    <property type="status" value="NOT_ANNOTATED_CDS"/>
    <property type="molecule type" value="Genomic_DNA"/>
</dbReference>
<proteinExistence type="inferred from homology"/>
<dbReference type="AlphaFoldDB" id="T1FY78"/>
<dbReference type="InterPro" id="IPR036865">
    <property type="entry name" value="CRAL-TRIO_dom_sf"/>
</dbReference>
<dbReference type="SMART" id="SM00404">
    <property type="entry name" value="PTPc_motif"/>
    <property type="match status" value="1"/>
</dbReference>
<sequence>KSGNEKKITSREALKYLVARKFDFDKAVDLYFAYEKVKLREGLLNVDVKDEKFLEELDSGKFTVLPGRDANGSAIVLYTVKLHDPDQSVKSNFIRGFLFQLDIALKNFETQMNGIVLVFNTIKSKYHHFDFELCKRMIYILKNSYPAKLKKIIIIEPPKWFEMVHQVLLKMIGVKMQNRIFVVTLSQLTNHIPVSSLPKELGGNLSHKHSKWIADCINSFRQTVVSNADLTSSSANLQLQLLQLQKMGTDVKNDMKSKNSNLSAAANKLSDLKRRENDMRKEIIKHYDASSSTHANQQRSSINILQPDPAKQELEQLERLIKRYEDLKRQQTSPSLTTRNESNIQSLNYQMLLHKWGMLLSLDAQRKVPSIQKSCQGKMTISQLVKFCILVGPRGLTKQYKQMKHSLDVSNFTFEAFKAAENQCKNRYREVPCIDATRVKLSTWNGECNDYIHANFIDGCHVSRYYIATQGPLPNTCVDFWRMVWDYHILVIVMLTNQMESTKIKCHQYWPNFDKESMQYASIRVSNVRTDRSKPNYVASTLALTNMKTNIERRVTHLHFNKWPDSRVPQSTDNLLQFIFAVRQEQRDRIKHLAENFPDCPTAPPLLIHCSAGIGRAGTFMAIDISIDKLLDNTCHLVDILETVQCIRQQRFKSVQSHNQYIFIHKVLIEYALYSNRL</sequence>
<dbReference type="GeneID" id="20213776"/>
<reference evidence="11" key="1">
    <citation type="submission" date="2012-12" db="EMBL/GenBank/DDBJ databases">
        <authorList>
            <person name="Hellsten U."/>
            <person name="Grimwood J."/>
            <person name="Chapman J.A."/>
            <person name="Shapiro H."/>
            <person name="Aerts A."/>
            <person name="Otillar R.P."/>
            <person name="Terry A.Y."/>
            <person name="Boore J.L."/>
            <person name="Simakov O."/>
            <person name="Marletaz F."/>
            <person name="Cho S.-J."/>
            <person name="Edsinger-Gonzales E."/>
            <person name="Havlak P."/>
            <person name="Kuo D.-H."/>
            <person name="Larsson T."/>
            <person name="Lv J."/>
            <person name="Arendt D."/>
            <person name="Savage R."/>
            <person name="Osoegawa K."/>
            <person name="de Jong P."/>
            <person name="Lindberg D.R."/>
            <person name="Seaver E.C."/>
            <person name="Weisblat D.A."/>
            <person name="Putnam N.H."/>
            <person name="Grigoriev I.V."/>
            <person name="Rokhsar D.S."/>
        </authorList>
    </citation>
    <scope>NUCLEOTIDE SEQUENCE</scope>
</reference>
<dbReference type="OMA" id="NIERRVT"/>
<organism evidence="10 11">
    <name type="scientific">Helobdella robusta</name>
    <name type="common">Californian leech</name>
    <dbReference type="NCBI Taxonomy" id="6412"/>
    <lineage>
        <taxon>Eukaryota</taxon>
        <taxon>Metazoa</taxon>
        <taxon>Spiralia</taxon>
        <taxon>Lophotrochozoa</taxon>
        <taxon>Annelida</taxon>
        <taxon>Clitellata</taxon>
        <taxon>Hirudinea</taxon>
        <taxon>Rhynchobdellida</taxon>
        <taxon>Glossiphoniidae</taxon>
        <taxon>Helobdella</taxon>
    </lineage>
</organism>
<dbReference type="CTD" id="20213776"/>
<feature type="domain" description="CRAL-TRIO" evidence="8">
    <location>
        <begin position="50"/>
        <end position="209"/>
    </location>
</feature>
<dbReference type="EC" id="3.1.3.48" evidence="2"/>
<dbReference type="CDD" id="cd00170">
    <property type="entry name" value="SEC14"/>
    <property type="match status" value="1"/>
</dbReference>
<dbReference type="FunFam" id="3.90.190.10:FF:000114">
    <property type="entry name" value="Tyrosine-protein phosphatase"/>
    <property type="match status" value="1"/>
</dbReference>
<dbReference type="HOGENOM" id="CLU_016977_1_0_1"/>
<gene>
    <name evidence="10" type="primary">20213776</name>
    <name evidence="9" type="ORF">HELRODRAFT_65441</name>
</gene>
<name>T1FY78_HELRO</name>
<dbReference type="eggNOG" id="KOG0789">
    <property type="taxonomic scope" value="Eukaryota"/>
</dbReference>
<evidence type="ECO:0000259" key="7">
    <source>
        <dbReference type="PROSITE" id="PS50056"/>
    </source>
</evidence>
<dbReference type="PROSITE" id="PS50055">
    <property type="entry name" value="TYR_PHOSPHATASE_PTP"/>
    <property type="match status" value="1"/>
</dbReference>
<dbReference type="KEGG" id="hro:HELRODRAFT_65441"/>
<dbReference type="PRINTS" id="PR00700">
    <property type="entry name" value="PRTYPHPHTASE"/>
</dbReference>
<dbReference type="InterPro" id="IPR000242">
    <property type="entry name" value="PTP_cat"/>
</dbReference>
<protein>
    <recommendedName>
        <fullName evidence="2">protein-tyrosine-phosphatase</fullName>
        <ecNumber evidence="2">3.1.3.48</ecNumber>
    </recommendedName>
</protein>
<evidence type="ECO:0000256" key="1">
    <source>
        <dbReference type="ARBA" id="ARBA00009580"/>
    </source>
</evidence>
<dbReference type="PANTHER" id="PTHR19134">
    <property type="entry name" value="RECEPTOR-TYPE TYROSINE-PROTEIN PHOSPHATASE"/>
    <property type="match status" value="1"/>
</dbReference>
<dbReference type="InterPro" id="IPR000387">
    <property type="entry name" value="Tyr_Pase_dom"/>
</dbReference>
<accession>T1FY78</accession>
<dbReference type="InterPro" id="IPR029021">
    <property type="entry name" value="Prot-tyrosine_phosphatase-like"/>
</dbReference>
<comment type="similarity">
    <text evidence="1">Belongs to the protein-tyrosine phosphatase family.</text>
</comment>
<dbReference type="OrthoDB" id="6277409at2759"/>
<dbReference type="Pfam" id="PF00102">
    <property type="entry name" value="Y_phosphatase"/>
    <property type="match status" value="1"/>
</dbReference>
<feature type="domain" description="Tyrosine-protein phosphatase" evidence="6">
    <location>
        <begin position="396"/>
        <end position="671"/>
    </location>
</feature>
<evidence type="ECO:0000256" key="2">
    <source>
        <dbReference type="ARBA" id="ARBA00013064"/>
    </source>
</evidence>
<evidence type="ECO:0000313" key="9">
    <source>
        <dbReference type="EMBL" id="ESO02725.1"/>
    </source>
</evidence>
<evidence type="ECO:0000259" key="6">
    <source>
        <dbReference type="PROSITE" id="PS50055"/>
    </source>
</evidence>
<feature type="coiled-coil region" evidence="5">
    <location>
        <begin position="255"/>
        <end position="282"/>
    </location>
</feature>
<evidence type="ECO:0000256" key="3">
    <source>
        <dbReference type="ARBA" id="ARBA00022801"/>
    </source>
</evidence>
<dbReference type="Proteomes" id="UP000015101">
    <property type="component" value="Unassembled WGS sequence"/>
</dbReference>
<dbReference type="Gene3D" id="3.90.190.10">
    <property type="entry name" value="Protein tyrosine phosphatase superfamily"/>
    <property type="match status" value="1"/>
</dbReference>
<feature type="domain" description="Tyrosine specific protein phosphatases" evidence="7">
    <location>
        <begin position="576"/>
        <end position="662"/>
    </location>
</feature>
<dbReference type="RefSeq" id="XP_009020133.1">
    <property type="nucleotide sequence ID" value="XM_009021885.1"/>
</dbReference>
<keyword evidence="4" id="KW-0904">Protein phosphatase</keyword>
<dbReference type="STRING" id="6412.T1FY78"/>
<evidence type="ECO:0000256" key="4">
    <source>
        <dbReference type="ARBA" id="ARBA00022912"/>
    </source>
</evidence>
<dbReference type="PROSITE" id="PS50191">
    <property type="entry name" value="CRAL_TRIO"/>
    <property type="match status" value="1"/>
</dbReference>
<dbReference type="InParanoid" id="T1FY78"/>
<dbReference type="EMBL" id="KB096742">
    <property type="protein sequence ID" value="ESO02725.1"/>
    <property type="molecule type" value="Genomic_DNA"/>
</dbReference>
<evidence type="ECO:0000259" key="8">
    <source>
        <dbReference type="PROSITE" id="PS50191"/>
    </source>
</evidence>
<reference evidence="9 11" key="2">
    <citation type="journal article" date="2013" name="Nature">
        <title>Insights into bilaterian evolution from three spiralian genomes.</title>
        <authorList>
            <person name="Simakov O."/>
            <person name="Marletaz F."/>
            <person name="Cho S.J."/>
            <person name="Edsinger-Gonzales E."/>
            <person name="Havlak P."/>
            <person name="Hellsten U."/>
            <person name="Kuo D.H."/>
            <person name="Larsson T."/>
            <person name="Lv J."/>
            <person name="Arendt D."/>
            <person name="Savage R."/>
            <person name="Osoegawa K."/>
            <person name="de Jong P."/>
            <person name="Grimwood J."/>
            <person name="Chapman J.A."/>
            <person name="Shapiro H."/>
            <person name="Aerts A."/>
            <person name="Otillar R.P."/>
            <person name="Terry A.Y."/>
            <person name="Boore J.L."/>
            <person name="Grigoriev I.V."/>
            <person name="Lindberg D.R."/>
            <person name="Seaver E.C."/>
            <person name="Weisblat D.A."/>
            <person name="Putnam N.H."/>
            <person name="Rokhsar D.S."/>
        </authorList>
    </citation>
    <scope>NUCLEOTIDE SEQUENCE</scope>
</reference>
<keyword evidence="11" id="KW-1185">Reference proteome</keyword>
<keyword evidence="3" id="KW-0378">Hydrolase</keyword>
<evidence type="ECO:0000313" key="11">
    <source>
        <dbReference type="Proteomes" id="UP000015101"/>
    </source>
</evidence>
<dbReference type="GO" id="GO:0004725">
    <property type="term" value="F:protein tyrosine phosphatase activity"/>
    <property type="evidence" value="ECO:0000318"/>
    <property type="project" value="GO_Central"/>
</dbReference>
<dbReference type="Pfam" id="PF00650">
    <property type="entry name" value="CRAL_TRIO"/>
    <property type="match status" value="1"/>
</dbReference>
<dbReference type="InterPro" id="IPR050348">
    <property type="entry name" value="Protein-Tyr_Phosphatase"/>
</dbReference>
<reference evidence="10" key="3">
    <citation type="submission" date="2015-06" db="UniProtKB">
        <authorList>
            <consortium name="EnsemblMetazoa"/>
        </authorList>
    </citation>
    <scope>IDENTIFICATION</scope>
</reference>
<dbReference type="Gene3D" id="3.40.525.10">
    <property type="entry name" value="CRAL-TRIO lipid binding domain"/>
    <property type="match status" value="1"/>
</dbReference>
<dbReference type="PANTHER" id="PTHR19134:SF562">
    <property type="entry name" value="PROTEIN-TYROSINE-PHOSPHATASE"/>
    <property type="match status" value="1"/>
</dbReference>
<dbReference type="SUPFAM" id="SSF52087">
    <property type="entry name" value="CRAL/TRIO domain"/>
    <property type="match status" value="1"/>
</dbReference>
<dbReference type="FunFam" id="3.40.525.10:FF:000042">
    <property type="entry name" value="Predicted protein"/>
    <property type="match status" value="1"/>
</dbReference>
<dbReference type="InterPro" id="IPR003595">
    <property type="entry name" value="Tyr_Pase_cat"/>
</dbReference>
<evidence type="ECO:0000313" key="10">
    <source>
        <dbReference type="EnsemblMetazoa" id="HelroP65441"/>
    </source>
</evidence>
<dbReference type="SMART" id="SM00516">
    <property type="entry name" value="SEC14"/>
    <property type="match status" value="1"/>
</dbReference>
<dbReference type="PROSITE" id="PS50056">
    <property type="entry name" value="TYR_PHOSPHATASE_2"/>
    <property type="match status" value="1"/>
</dbReference>
<dbReference type="EnsemblMetazoa" id="HelroT65441">
    <property type="protein sequence ID" value="HelroP65441"/>
    <property type="gene ID" value="HelroG65441"/>
</dbReference>
<dbReference type="SMART" id="SM00194">
    <property type="entry name" value="PTPc"/>
    <property type="match status" value="1"/>
</dbReference>
<dbReference type="GO" id="GO:0007165">
    <property type="term" value="P:signal transduction"/>
    <property type="evidence" value="ECO:0000318"/>
    <property type="project" value="GO_Central"/>
</dbReference>
<dbReference type="InterPro" id="IPR001251">
    <property type="entry name" value="CRAL-TRIO_dom"/>
</dbReference>